<keyword evidence="3" id="KW-1185">Reference proteome</keyword>
<proteinExistence type="predicted"/>
<gene>
    <name evidence="2" type="ORF">E2C01_005458</name>
</gene>
<evidence type="ECO:0000256" key="1">
    <source>
        <dbReference type="SAM" id="MobiDB-lite"/>
    </source>
</evidence>
<accession>A0A5B7CSU3</accession>
<sequence length="155" mass="16909">MVISRIQYHFAGMRLGNKATHDMEPGSITTVPSRGRACLAPCLYIDSTAPTCQASYGITRAVRWRVMHVQNPGSAKIKTGRWWLVRVSDGHSVQCVQGASRASRQAKGRRGRGGASRLSPAPSTTLKQNWIMADLEMPKPTSAVLRVFGNVTTTD</sequence>
<comment type="caution">
    <text evidence="2">The sequence shown here is derived from an EMBL/GenBank/DDBJ whole genome shotgun (WGS) entry which is preliminary data.</text>
</comment>
<evidence type="ECO:0000313" key="2">
    <source>
        <dbReference type="EMBL" id="MPC12752.1"/>
    </source>
</evidence>
<dbReference type="EMBL" id="VSRR010000234">
    <property type="protein sequence ID" value="MPC12752.1"/>
    <property type="molecule type" value="Genomic_DNA"/>
</dbReference>
<dbReference type="AlphaFoldDB" id="A0A5B7CSU3"/>
<name>A0A5B7CSU3_PORTR</name>
<feature type="region of interest" description="Disordered" evidence="1">
    <location>
        <begin position="97"/>
        <end position="122"/>
    </location>
</feature>
<evidence type="ECO:0000313" key="3">
    <source>
        <dbReference type="Proteomes" id="UP000324222"/>
    </source>
</evidence>
<protein>
    <submittedName>
        <fullName evidence="2">Uncharacterized protein</fullName>
    </submittedName>
</protein>
<dbReference type="Proteomes" id="UP000324222">
    <property type="component" value="Unassembled WGS sequence"/>
</dbReference>
<reference evidence="2 3" key="1">
    <citation type="submission" date="2019-05" db="EMBL/GenBank/DDBJ databases">
        <title>Another draft genome of Portunus trituberculatus and its Hox gene families provides insights of decapod evolution.</title>
        <authorList>
            <person name="Jeong J.-H."/>
            <person name="Song I."/>
            <person name="Kim S."/>
            <person name="Choi T."/>
            <person name="Kim D."/>
            <person name="Ryu S."/>
            <person name="Kim W."/>
        </authorList>
    </citation>
    <scope>NUCLEOTIDE SEQUENCE [LARGE SCALE GENOMIC DNA]</scope>
    <source>
        <tissue evidence="2">Muscle</tissue>
    </source>
</reference>
<organism evidence="2 3">
    <name type="scientific">Portunus trituberculatus</name>
    <name type="common">Swimming crab</name>
    <name type="synonym">Neptunus trituberculatus</name>
    <dbReference type="NCBI Taxonomy" id="210409"/>
    <lineage>
        <taxon>Eukaryota</taxon>
        <taxon>Metazoa</taxon>
        <taxon>Ecdysozoa</taxon>
        <taxon>Arthropoda</taxon>
        <taxon>Crustacea</taxon>
        <taxon>Multicrustacea</taxon>
        <taxon>Malacostraca</taxon>
        <taxon>Eumalacostraca</taxon>
        <taxon>Eucarida</taxon>
        <taxon>Decapoda</taxon>
        <taxon>Pleocyemata</taxon>
        <taxon>Brachyura</taxon>
        <taxon>Eubrachyura</taxon>
        <taxon>Portunoidea</taxon>
        <taxon>Portunidae</taxon>
        <taxon>Portuninae</taxon>
        <taxon>Portunus</taxon>
    </lineage>
</organism>